<protein>
    <submittedName>
        <fullName evidence="1">Uncharacterized protein</fullName>
    </submittedName>
</protein>
<reference evidence="1 2" key="1">
    <citation type="submission" date="2018-11" db="EMBL/GenBank/DDBJ databases">
        <title>YIM 102482-1 draft genome.</title>
        <authorList>
            <person name="Li G."/>
            <person name="Jiang Y."/>
        </authorList>
    </citation>
    <scope>NUCLEOTIDE SEQUENCE [LARGE SCALE GENOMIC DNA]</scope>
    <source>
        <strain evidence="1 2">YIM 102482-1</strain>
    </source>
</reference>
<dbReference type="RefSeq" id="WP_124972678.1">
    <property type="nucleotide sequence ID" value="NZ_RQVS01000009.1"/>
</dbReference>
<organism evidence="1 2">
    <name type="scientific">Gulosibacter macacae</name>
    <dbReference type="NCBI Taxonomy" id="2488791"/>
    <lineage>
        <taxon>Bacteria</taxon>
        <taxon>Bacillati</taxon>
        <taxon>Actinomycetota</taxon>
        <taxon>Actinomycetes</taxon>
        <taxon>Micrococcales</taxon>
        <taxon>Microbacteriaceae</taxon>
        <taxon>Gulosibacter</taxon>
    </lineage>
</organism>
<accession>A0A3P3VUV9</accession>
<name>A0A3P3VUV9_9MICO</name>
<sequence length="139" mass="15768">MTYRDLPENWTELPITTPGLAADAVDLFLGLNERLSDSILFLLVDEENRIVPPPIVISDMPWHCEKDRRSHVFRTLRQVPIPRVIVAISSARPIIRLLAQVWLEVAQRELAKHNIELVGFFSASPRGVTELPLRLVEAA</sequence>
<dbReference type="AlphaFoldDB" id="A0A3P3VUV9"/>
<evidence type="ECO:0000313" key="1">
    <source>
        <dbReference type="EMBL" id="RRJ86470.1"/>
    </source>
</evidence>
<proteinExistence type="predicted"/>
<gene>
    <name evidence="1" type="ORF">EG850_09000</name>
</gene>
<comment type="caution">
    <text evidence="1">The sequence shown here is derived from an EMBL/GenBank/DDBJ whole genome shotgun (WGS) entry which is preliminary data.</text>
</comment>
<dbReference type="OrthoDB" id="3822678at2"/>
<evidence type="ECO:0000313" key="2">
    <source>
        <dbReference type="Proteomes" id="UP000274391"/>
    </source>
</evidence>
<keyword evidence="2" id="KW-1185">Reference proteome</keyword>
<dbReference type="Proteomes" id="UP000274391">
    <property type="component" value="Unassembled WGS sequence"/>
</dbReference>
<dbReference type="EMBL" id="RQVS01000009">
    <property type="protein sequence ID" value="RRJ86470.1"/>
    <property type="molecule type" value="Genomic_DNA"/>
</dbReference>